<reference evidence="5" key="1">
    <citation type="submission" date="2023-06" db="EMBL/GenBank/DDBJ databases">
        <title>Survivors Of The Sea: Transcriptome response of Skeletonema marinoi to long-term dormancy.</title>
        <authorList>
            <person name="Pinder M.I.M."/>
            <person name="Kourtchenko O."/>
            <person name="Robertson E.K."/>
            <person name="Larsson T."/>
            <person name="Maumus F."/>
            <person name="Osuna-Cruz C.M."/>
            <person name="Vancaester E."/>
            <person name="Stenow R."/>
            <person name="Vandepoele K."/>
            <person name="Ploug H."/>
            <person name="Bruchert V."/>
            <person name="Godhe A."/>
            <person name="Topel M."/>
        </authorList>
    </citation>
    <scope>NUCLEOTIDE SEQUENCE</scope>
    <source>
        <strain evidence="5">R05AC</strain>
    </source>
</reference>
<dbReference type="EC" id="5.4.99.-" evidence="5"/>
<dbReference type="PANTHER" id="PTHR21600">
    <property type="entry name" value="MITOCHONDRIAL RNA PSEUDOURIDINE SYNTHASE"/>
    <property type="match status" value="1"/>
</dbReference>
<evidence type="ECO:0000313" key="5">
    <source>
        <dbReference type="EMBL" id="KAK1739383.1"/>
    </source>
</evidence>
<dbReference type="GO" id="GO:0000455">
    <property type="term" value="P:enzyme-directed rRNA pseudouridine synthesis"/>
    <property type="evidence" value="ECO:0007669"/>
    <property type="project" value="TreeGrafter"/>
</dbReference>
<evidence type="ECO:0000313" key="6">
    <source>
        <dbReference type="Proteomes" id="UP001224775"/>
    </source>
</evidence>
<feature type="compositionally biased region" description="Basic and acidic residues" evidence="2">
    <location>
        <begin position="466"/>
        <end position="478"/>
    </location>
</feature>
<protein>
    <submittedName>
        <fullName evidence="5">RNA pseudouridine synthase</fullName>
        <ecNumber evidence="5">5.4.99.-</ecNumber>
    </submittedName>
</protein>
<sequence>MKLMMISFLAARAVHRGWGCAAAFQVIRSSGVSRSSFSPQHQQQFEWWRHPSRCVGHHMSASPTISCNDAETNLANVLKAAYEDRETDGVQDIIRSNQIVEQLSAKGDVDAVADELVTAAVEASSSNKSLAAILNAILGSCCDSSSGSDETESINNSAQVALAILELIDEMHDEDESTMIKPDIVTLSLVYYSLCNQSNQESAQLILERAQQMSKKAAGSQRRRALAAERRKGSNTTKLDAKEAEKQLQAIYGPDIHILHESDDLIVLSKAAGQVCYHTKKTSAGKISAKRKKAKKGAAPDDDGTKVDISLEDSLIDMNFVLSTVNPVARGIVHRLDRGTSGCICLAKSNEAHMKLIASFFLRRVKKKYLALVPSPSSPSLEQEGVIDALVGGKSAASKYRVVSTYHGDGDESSSLGLTLLEVETLTGRKHQVRVHCTEIGCPIIFDPLYSSFQPPVQASRRKAKKDFQRNKRGKADNTEDTNQSSLPKAISDLETTMIPGQEKFFLHAQSLSIPEFDVDVQAPLPGWWTETLDQLES</sequence>
<dbReference type="InterPro" id="IPR050188">
    <property type="entry name" value="RluA_PseudoU_synthase"/>
</dbReference>
<evidence type="ECO:0000256" key="1">
    <source>
        <dbReference type="ARBA" id="ARBA00010876"/>
    </source>
</evidence>
<dbReference type="InterPro" id="IPR006145">
    <property type="entry name" value="PsdUridine_synth_RsuA/RluA"/>
</dbReference>
<dbReference type="SUPFAM" id="SSF55120">
    <property type="entry name" value="Pseudouridine synthase"/>
    <property type="match status" value="1"/>
</dbReference>
<feature type="chain" id="PRO_5042118163" evidence="3">
    <location>
        <begin position="20"/>
        <end position="538"/>
    </location>
</feature>
<evidence type="ECO:0000256" key="3">
    <source>
        <dbReference type="SAM" id="SignalP"/>
    </source>
</evidence>
<dbReference type="Pfam" id="PF00849">
    <property type="entry name" value="PseudoU_synth_2"/>
    <property type="match status" value="1"/>
</dbReference>
<keyword evidence="5" id="KW-0413">Isomerase</keyword>
<dbReference type="Proteomes" id="UP001224775">
    <property type="component" value="Unassembled WGS sequence"/>
</dbReference>
<keyword evidence="3" id="KW-0732">Signal</keyword>
<accession>A0AAD8Y586</accession>
<dbReference type="EMBL" id="JATAAI010000018">
    <property type="protein sequence ID" value="KAK1739383.1"/>
    <property type="molecule type" value="Genomic_DNA"/>
</dbReference>
<evidence type="ECO:0000256" key="2">
    <source>
        <dbReference type="SAM" id="MobiDB-lite"/>
    </source>
</evidence>
<proteinExistence type="inferred from homology"/>
<keyword evidence="6" id="KW-1185">Reference proteome</keyword>
<dbReference type="AlphaFoldDB" id="A0AAD8Y586"/>
<feature type="domain" description="Pseudouridine synthase RsuA/RluA-like" evidence="4">
    <location>
        <begin position="331"/>
        <end position="437"/>
    </location>
</feature>
<organism evidence="5 6">
    <name type="scientific">Skeletonema marinoi</name>
    <dbReference type="NCBI Taxonomy" id="267567"/>
    <lineage>
        <taxon>Eukaryota</taxon>
        <taxon>Sar</taxon>
        <taxon>Stramenopiles</taxon>
        <taxon>Ochrophyta</taxon>
        <taxon>Bacillariophyta</taxon>
        <taxon>Coscinodiscophyceae</taxon>
        <taxon>Thalassiosirophycidae</taxon>
        <taxon>Thalassiosirales</taxon>
        <taxon>Skeletonemataceae</taxon>
        <taxon>Skeletonema</taxon>
        <taxon>Skeletonema marinoi-dohrnii complex</taxon>
    </lineage>
</organism>
<name>A0AAD8Y586_9STRA</name>
<comment type="similarity">
    <text evidence="1">Belongs to the pseudouridine synthase RluA family.</text>
</comment>
<dbReference type="GO" id="GO:0009982">
    <property type="term" value="F:pseudouridine synthase activity"/>
    <property type="evidence" value="ECO:0007669"/>
    <property type="project" value="InterPro"/>
</dbReference>
<dbReference type="CDD" id="cd02869">
    <property type="entry name" value="PseudoU_synth_RluA_like"/>
    <property type="match status" value="1"/>
</dbReference>
<dbReference type="InterPro" id="IPR020103">
    <property type="entry name" value="PsdUridine_synth_cat_dom_sf"/>
</dbReference>
<evidence type="ECO:0000259" key="4">
    <source>
        <dbReference type="Pfam" id="PF00849"/>
    </source>
</evidence>
<dbReference type="GO" id="GO:0003723">
    <property type="term" value="F:RNA binding"/>
    <property type="evidence" value="ECO:0007669"/>
    <property type="project" value="InterPro"/>
</dbReference>
<comment type="caution">
    <text evidence="5">The sequence shown here is derived from an EMBL/GenBank/DDBJ whole genome shotgun (WGS) entry which is preliminary data.</text>
</comment>
<dbReference type="PANTHER" id="PTHR21600:SF87">
    <property type="entry name" value="RNA PSEUDOURIDYLATE SYNTHASE DOMAIN-CONTAINING PROTEIN 1"/>
    <property type="match status" value="1"/>
</dbReference>
<gene>
    <name evidence="5" type="ORF">QTG54_009926</name>
</gene>
<feature type="signal peptide" evidence="3">
    <location>
        <begin position="1"/>
        <end position="19"/>
    </location>
</feature>
<dbReference type="Gene3D" id="3.30.2350.10">
    <property type="entry name" value="Pseudouridine synthase"/>
    <property type="match status" value="1"/>
</dbReference>
<feature type="region of interest" description="Disordered" evidence="2">
    <location>
        <begin position="461"/>
        <end position="488"/>
    </location>
</feature>